<dbReference type="Pfam" id="PF13324">
    <property type="entry name" value="GCIP_N"/>
    <property type="match status" value="1"/>
</dbReference>
<evidence type="ECO:0000313" key="3">
    <source>
        <dbReference type="EMBL" id="POY74943.1"/>
    </source>
</evidence>
<dbReference type="PANTHER" id="PTHR15492">
    <property type="entry name" value="CYCLIN D1-BINDING PROTEIN 1"/>
    <property type="match status" value="1"/>
</dbReference>
<feature type="domain" description="Cyclin-D1-binding protein 1-like N-terminal" evidence="2">
    <location>
        <begin position="63"/>
        <end position="203"/>
    </location>
</feature>
<protein>
    <recommendedName>
        <fullName evidence="2">Cyclin-D1-binding protein 1-like N-terminal domain-containing protein</fullName>
    </recommendedName>
</protein>
<accession>A0A2S5BDW3</accession>
<dbReference type="OrthoDB" id="41588at2759"/>
<dbReference type="InterPro" id="IPR026907">
    <property type="entry name" value="GCIP-like"/>
</dbReference>
<dbReference type="EMBL" id="PJQD01000020">
    <property type="protein sequence ID" value="POY74943.1"/>
    <property type="molecule type" value="Genomic_DNA"/>
</dbReference>
<feature type="region of interest" description="Disordered" evidence="1">
    <location>
        <begin position="203"/>
        <end position="243"/>
    </location>
</feature>
<comment type="caution">
    <text evidence="3">The sequence shown here is derived from an EMBL/GenBank/DDBJ whole genome shotgun (WGS) entry which is preliminary data.</text>
</comment>
<dbReference type="InterPro" id="IPR049317">
    <property type="entry name" value="GCIP-like_N"/>
</dbReference>
<feature type="compositionally biased region" description="Acidic residues" evidence="1">
    <location>
        <begin position="203"/>
        <end position="221"/>
    </location>
</feature>
<evidence type="ECO:0000259" key="2">
    <source>
        <dbReference type="Pfam" id="PF13324"/>
    </source>
</evidence>
<proteinExistence type="predicted"/>
<reference evidence="3 4" key="1">
    <citation type="journal article" date="2018" name="Front. Microbiol.">
        <title>Prospects for Fungal Bioremediation of Acidic Radioactive Waste Sites: Characterization and Genome Sequence of Rhodotorula taiwanensis MD1149.</title>
        <authorList>
            <person name="Tkavc R."/>
            <person name="Matrosova V.Y."/>
            <person name="Grichenko O.E."/>
            <person name="Gostincar C."/>
            <person name="Volpe R.P."/>
            <person name="Klimenkova P."/>
            <person name="Gaidamakova E.K."/>
            <person name="Zhou C.E."/>
            <person name="Stewart B.J."/>
            <person name="Lyman M.G."/>
            <person name="Malfatti S.A."/>
            <person name="Rubinfeld B."/>
            <person name="Courtot M."/>
            <person name="Singh J."/>
            <person name="Dalgard C.L."/>
            <person name="Hamilton T."/>
            <person name="Frey K.G."/>
            <person name="Gunde-Cimerman N."/>
            <person name="Dugan L."/>
            <person name="Daly M.J."/>
        </authorList>
    </citation>
    <scope>NUCLEOTIDE SEQUENCE [LARGE SCALE GENOMIC DNA]</scope>
    <source>
        <strain evidence="3 4">MD1149</strain>
    </source>
</reference>
<dbReference type="Proteomes" id="UP000237144">
    <property type="component" value="Unassembled WGS sequence"/>
</dbReference>
<keyword evidence="4" id="KW-1185">Reference proteome</keyword>
<dbReference type="STRING" id="741276.A0A2S5BDW3"/>
<organism evidence="3 4">
    <name type="scientific">Rhodotorula taiwanensis</name>
    <dbReference type="NCBI Taxonomy" id="741276"/>
    <lineage>
        <taxon>Eukaryota</taxon>
        <taxon>Fungi</taxon>
        <taxon>Dikarya</taxon>
        <taxon>Basidiomycota</taxon>
        <taxon>Pucciniomycotina</taxon>
        <taxon>Microbotryomycetes</taxon>
        <taxon>Sporidiobolales</taxon>
        <taxon>Sporidiobolaceae</taxon>
        <taxon>Rhodotorula</taxon>
    </lineage>
</organism>
<dbReference type="PANTHER" id="PTHR15492:SF1">
    <property type="entry name" value="CYCLIN-D1-BINDING PROTEIN 1"/>
    <property type="match status" value="1"/>
</dbReference>
<sequence length="360" mass="39408">MATYADARLRIQALSNASAAAIVTSKRPRTAAAAPFPSSDSTAAATAEQTSLDDIRNDAVVHAQGVSKEVTALTLALRPPVTELAVVGTLDKLGDILAKLAFIVDLLTRYDGALAKRVSWYILDVLETFQHFLPYATAALDKVPSDRQQKARNELLRSAKTVWTTVDKADQLPQTELAAERQGWRDAITMLDDCLEEMKDLEESIEGGDDDKKEEEEEDTPAAEGRTEQDASARPASRQRQRVNATRHLLRLGRLLVHRLVTKTATSSPAFADSAFLSQTRNLTSRMSALGDDLALELEPPQEGLVEAVDDLCQVEDELADLLEAAVTARGSDELRASEGEWMATWRKQRTGVRSKLDAI</sequence>
<dbReference type="AlphaFoldDB" id="A0A2S5BDW3"/>
<name>A0A2S5BDW3_9BASI</name>
<evidence type="ECO:0000256" key="1">
    <source>
        <dbReference type="SAM" id="MobiDB-lite"/>
    </source>
</evidence>
<dbReference type="GO" id="GO:0005634">
    <property type="term" value="C:nucleus"/>
    <property type="evidence" value="ECO:0007669"/>
    <property type="project" value="TreeGrafter"/>
</dbReference>
<dbReference type="Gene3D" id="1.20.1410.10">
    <property type="entry name" value="I/LWEQ domain"/>
    <property type="match status" value="1"/>
</dbReference>
<evidence type="ECO:0000313" key="4">
    <source>
        <dbReference type="Proteomes" id="UP000237144"/>
    </source>
</evidence>
<gene>
    <name evidence="3" type="ORF">BMF94_1919</name>
</gene>